<reference evidence="3" key="1">
    <citation type="submission" date="2017-04" db="EMBL/GenBank/DDBJ databases">
        <authorList>
            <person name="Varghese N."/>
            <person name="Submissions S."/>
        </authorList>
    </citation>
    <scope>NUCLEOTIDE SEQUENCE [LARGE SCALE GENOMIC DNA]</scope>
    <source>
        <strain evidence="3">Ballard 720</strain>
    </source>
</reference>
<dbReference type="PANTHER" id="PTHR34315">
    <property type="match status" value="1"/>
</dbReference>
<gene>
    <name evidence="2" type="ORF">SAMN06295900_102479</name>
</gene>
<dbReference type="RefSeq" id="WP_085225335.1">
    <property type="nucleotide sequence ID" value="NZ_BSQD01000002.1"/>
</dbReference>
<evidence type="ECO:0000313" key="3">
    <source>
        <dbReference type="Proteomes" id="UP000192911"/>
    </source>
</evidence>
<dbReference type="SUPFAM" id="SSF49482">
    <property type="entry name" value="Aromatic compound dioxygenase"/>
    <property type="match status" value="1"/>
</dbReference>
<dbReference type="GO" id="GO:0016702">
    <property type="term" value="F:oxidoreductase activity, acting on single donors with incorporation of molecular oxygen, incorporation of two atoms of oxygen"/>
    <property type="evidence" value="ECO:0007669"/>
    <property type="project" value="InterPro"/>
</dbReference>
<dbReference type="AlphaFoldDB" id="A0A1X7D7U3"/>
<dbReference type="Gene3D" id="2.60.130.10">
    <property type="entry name" value="Aromatic compound dioxygenase"/>
    <property type="match status" value="1"/>
</dbReference>
<accession>A0A1X7D7U3</accession>
<protein>
    <recommendedName>
        <fullName evidence="4">Dioxygenase</fullName>
    </recommendedName>
</protein>
<evidence type="ECO:0000313" key="2">
    <source>
        <dbReference type="EMBL" id="SMF10122.1"/>
    </source>
</evidence>
<evidence type="ECO:0000256" key="1">
    <source>
        <dbReference type="SAM" id="MobiDB-lite"/>
    </source>
</evidence>
<dbReference type="STRING" id="28094.SAMN06295900_102479"/>
<name>A0A1X7D7U3_TRICW</name>
<dbReference type="Proteomes" id="UP000192911">
    <property type="component" value="Unassembled WGS sequence"/>
</dbReference>
<feature type="region of interest" description="Disordered" evidence="1">
    <location>
        <begin position="109"/>
        <end position="165"/>
    </location>
</feature>
<dbReference type="PROSITE" id="PS51318">
    <property type="entry name" value="TAT"/>
    <property type="match status" value="1"/>
</dbReference>
<dbReference type="GeneID" id="95552202"/>
<feature type="compositionally biased region" description="Pro residues" evidence="1">
    <location>
        <begin position="148"/>
        <end position="159"/>
    </location>
</feature>
<evidence type="ECO:0008006" key="4">
    <source>
        <dbReference type="Google" id="ProtNLM"/>
    </source>
</evidence>
<proteinExistence type="predicted"/>
<dbReference type="GO" id="GO:0005506">
    <property type="term" value="F:iron ion binding"/>
    <property type="evidence" value="ECO:0007669"/>
    <property type="project" value="InterPro"/>
</dbReference>
<dbReference type="InterPro" id="IPR006311">
    <property type="entry name" value="TAT_signal"/>
</dbReference>
<organism evidence="2 3">
    <name type="scientific">Trinickia caryophylli</name>
    <name type="common">Paraburkholderia caryophylli</name>
    <dbReference type="NCBI Taxonomy" id="28094"/>
    <lineage>
        <taxon>Bacteria</taxon>
        <taxon>Pseudomonadati</taxon>
        <taxon>Pseudomonadota</taxon>
        <taxon>Betaproteobacteria</taxon>
        <taxon>Burkholderiales</taxon>
        <taxon>Burkholderiaceae</taxon>
        <taxon>Trinickia</taxon>
    </lineage>
</organism>
<dbReference type="InterPro" id="IPR015889">
    <property type="entry name" value="Intradiol_dOase_core"/>
</dbReference>
<dbReference type="EMBL" id="FXAH01000002">
    <property type="protein sequence ID" value="SMF10122.1"/>
    <property type="molecule type" value="Genomic_DNA"/>
</dbReference>
<dbReference type="PANTHER" id="PTHR34315:SF1">
    <property type="entry name" value="INTRADIOL RING-CLEAVAGE DIOXYGENASES DOMAIN-CONTAINING PROTEIN-RELATED"/>
    <property type="match status" value="1"/>
</dbReference>
<dbReference type="OrthoDB" id="9805815at2"/>
<sequence length="303" mass="32550">MTFNGYATRRRFLLTTLVLGAALDTPRLPRAAPSAAAGAGACESSPEQETGPYHLDTTLFRADVTEGKPGIPLLLTISLIDKRRCAPLAGAIIDIWQCDALGNYSGFTNAAGRPPGPPPGMPPQDEGEPRPGAGPGPGPGVRRQDAVPPEPPPGQPPRPHPSDRLTFLRGIQRTDERGNVTFRTIVPGCYEGRTNHIHFKVRTTNRSLAGEHISHTGQIFFPEGLMVQLMRADPYRSHAIARTTQTEDPVFVHQQGTGAIARTTAMDGSTYENGLRAQAIAVVDPDATPVPVAEMPAPRPRRF</sequence>
<keyword evidence="3" id="KW-1185">Reference proteome</keyword>